<reference evidence="3 4" key="1">
    <citation type="submission" date="2024-04" db="EMBL/GenBank/DDBJ databases">
        <authorList>
            <person name="Cremers G."/>
        </authorList>
    </citation>
    <scope>NUCLEOTIDE SEQUENCE [LARGE SCALE GENOMIC DNA]</scope>
    <source>
        <strain evidence="3">MeCH1-AG</strain>
    </source>
</reference>
<evidence type="ECO:0000256" key="1">
    <source>
        <dbReference type="SAM" id="MobiDB-lite"/>
    </source>
</evidence>
<proteinExistence type="predicted"/>
<dbReference type="InterPro" id="IPR033456">
    <property type="entry name" value="DUF5132"/>
</dbReference>
<sequence length="101" mass="10339">MAGFEDFIKNDITKGVAIGLGVAAAGVLLAPALRPAVRAAVKGGIVLFEVGREWIAEASESFDDLLAEVRAELAEQRFGAESAGETVGEAAQAPTSAETHG</sequence>
<keyword evidence="2" id="KW-1133">Transmembrane helix</keyword>
<dbReference type="Pfam" id="PF17195">
    <property type="entry name" value="DUF5132"/>
    <property type="match status" value="1"/>
</dbReference>
<organism evidence="3 4">
    <name type="scientific">Candidatus Methylocalor cossyra</name>
    <dbReference type="NCBI Taxonomy" id="3108543"/>
    <lineage>
        <taxon>Bacteria</taxon>
        <taxon>Pseudomonadati</taxon>
        <taxon>Pseudomonadota</taxon>
        <taxon>Gammaproteobacteria</taxon>
        <taxon>Methylococcales</taxon>
        <taxon>Methylococcaceae</taxon>
        <taxon>Candidatus Methylocalor</taxon>
    </lineage>
</organism>
<keyword evidence="2" id="KW-0472">Membrane</keyword>
<feature type="region of interest" description="Disordered" evidence="1">
    <location>
        <begin position="79"/>
        <end position="101"/>
    </location>
</feature>
<evidence type="ECO:0000313" key="3">
    <source>
        <dbReference type="EMBL" id="CAL1241680.1"/>
    </source>
</evidence>
<evidence type="ECO:0000256" key="2">
    <source>
        <dbReference type="SAM" id="Phobius"/>
    </source>
</evidence>
<protein>
    <recommendedName>
        <fullName evidence="5">DUF5132 domain-containing protein</fullName>
    </recommendedName>
</protein>
<gene>
    <name evidence="3" type="ORF">MECH1_V1_2904</name>
</gene>
<name>A0ABP1CBQ7_9GAMM</name>
<evidence type="ECO:0008006" key="5">
    <source>
        <dbReference type="Google" id="ProtNLM"/>
    </source>
</evidence>
<dbReference type="Proteomes" id="UP001497493">
    <property type="component" value="Chromosome"/>
</dbReference>
<keyword evidence="2" id="KW-0812">Transmembrane</keyword>
<accession>A0ABP1CBQ7</accession>
<evidence type="ECO:0000313" key="4">
    <source>
        <dbReference type="Proteomes" id="UP001497493"/>
    </source>
</evidence>
<dbReference type="EMBL" id="OZ026884">
    <property type="protein sequence ID" value="CAL1241680.1"/>
    <property type="molecule type" value="Genomic_DNA"/>
</dbReference>
<dbReference type="RefSeq" id="WP_348758180.1">
    <property type="nucleotide sequence ID" value="NZ_OZ026884.1"/>
</dbReference>
<keyword evidence="4" id="KW-1185">Reference proteome</keyword>
<feature type="transmembrane region" description="Helical" evidence="2">
    <location>
        <begin position="12"/>
        <end position="33"/>
    </location>
</feature>